<feature type="compositionally biased region" description="Polar residues" evidence="1">
    <location>
        <begin position="592"/>
        <end position="602"/>
    </location>
</feature>
<dbReference type="Proteomes" id="UP000663832">
    <property type="component" value="Unassembled WGS sequence"/>
</dbReference>
<evidence type="ECO:0000313" key="2">
    <source>
        <dbReference type="EMBL" id="CAF1411747.1"/>
    </source>
</evidence>
<proteinExistence type="predicted"/>
<evidence type="ECO:0000256" key="1">
    <source>
        <dbReference type="SAM" id="MobiDB-lite"/>
    </source>
</evidence>
<organism evidence="2 5">
    <name type="scientific">Adineta steineri</name>
    <dbReference type="NCBI Taxonomy" id="433720"/>
    <lineage>
        <taxon>Eukaryota</taxon>
        <taxon>Metazoa</taxon>
        <taxon>Spiralia</taxon>
        <taxon>Gnathifera</taxon>
        <taxon>Rotifera</taxon>
        <taxon>Eurotatoria</taxon>
        <taxon>Bdelloidea</taxon>
        <taxon>Adinetida</taxon>
        <taxon>Adinetidae</taxon>
        <taxon>Adineta</taxon>
    </lineage>
</organism>
<feature type="region of interest" description="Disordered" evidence="1">
    <location>
        <begin position="101"/>
        <end position="122"/>
    </location>
</feature>
<feature type="compositionally biased region" description="Polar residues" evidence="1">
    <location>
        <begin position="56"/>
        <end position="78"/>
    </location>
</feature>
<dbReference type="OrthoDB" id="10030620at2759"/>
<name>A0A815LQH8_9BILA</name>
<protein>
    <submittedName>
        <fullName evidence="2">Uncharacterized protein</fullName>
    </submittedName>
</protein>
<dbReference type="Proteomes" id="UP000663877">
    <property type="component" value="Unassembled WGS sequence"/>
</dbReference>
<comment type="caution">
    <text evidence="2">The sequence shown here is derived from an EMBL/GenBank/DDBJ whole genome shotgun (WGS) entry which is preliminary data.</text>
</comment>
<dbReference type="EMBL" id="CAJNOI010001415">
    <property type="protein sequence ID" value="CAF1411747.1"/>
    <property type="molecule type" value="Genomic_DNA"/>
</dbReference>
<gene>
    <name evidence="2" type="ORF">BJG266_LOCUS38243</name>
    <name evidence="3" type="ORF">QVE165_LOCUS55116</name>
</gene>
<evidence type="ECO:0000313" key="4">
    <source>
        <dbReference type="Proteomes" id="UP000663832"/>
    </source>
</evidence>
<dbReference type="EMBL" id="CAJNOM010001740">
    <property type="protein sequence ID" value="CAF1617761.1"/>
    <property type="molecule type" value="Genomic_DNA"/>
</dbReference>
<keyword evidence="4" id="KW-1185">Reference proteome</keyword>
<feature type="compositionally biased region" description="Polar residues" evidence="1">
    <location>
        <begin position="562"/>
        <end position="576"/>
    </location>
</feature>
<evidence type="ECO:0000313" key="5">
    <source>
        <dbReference type="Proteomes" id="UP000663877"/>
    </source>
</evidence>
<evidence type="ECO:0000313" key="3">
    <source>
        <dbReference type="EMBL" id="CAF1617761.1"/>
    </source>
</evidence>
<reference evidence="2" key="1">
    <citation type="submission" date="2021-02" db="EMBL/GenBank/DDBJ databases">
        <authorList>
            <person name="Nowell W R."/>
        </authorList>
    </citation>
    <scope>NUCLEOTIDE SEQUENCE</scope>
</reference>
<feature type="region of interest" description="Disordered" evidence="1">
    <location>
        <begin position="50"/>
        <end position="78"/>
    </location>
</feature>
<sequence length="602" mass="68433">MYDGSLLPPEIAGIFDRFSKDELHQIGRTLIEQTQNYVDKQQDTRASHLFRPPLHTHTTSRPTQQSNLSIPPPMNHQQRYNHQASSIVHPLMDQQGPPIDISTPNPRRPAGDSFDYSGDKNRNNVKRFRNIEQSPSVQQQHQPHQPSYRRFNINTLKRAVASNLPSFFITFDLSSSSVKSISNTQVAILLKKVLADNTCSIKELSMCMQAGTNRFKFAVNNKADFLKMFNFNWPNEIEDYKVEVIRPRSLPECFSLVVRYIPVTITEELAKVEIMKAIPTAVAFSTIKYQRQRPTYDIRFSVPNIDHYDTAIELGRIAIGHHYLPLTHFYMGYRLTYCTACWKIDHSRNQCQAPVCCRKCLEPYESEVKHICSENNLQCAQCGEAHFSLDPACPIIQNYKSELKRAVDDALMKGTIKRTAPGETSEQFNRQGDDFPVLIANEGGGPGWHPAPTSTSQLNQSQLNFIKEVIELGKLIKSLTDSMNRIESKIAMIDKRIELVENRSTLHSNSIATIIDSIQILNKWVLAEQKEKAKFKIKIGNITDELHIWRRKIKEDGREECSVSTSPHQSIATAPANNINNKNNGETELKKNQSTSAPNDGK</sequence>
<feature type="region of interest" description="Disordered" evidence="1">
    <location>
        <begin position="559"/>
        <end position="602"/>
    </location>
</feature>
<accession>A0A815LQH8</accession>
<dbReference type="AlphaFoldDB" id="A0A815LQH8"/>